<dbReference type="PANTHER" id="PTHR32309:SF13">
    <property type="entry name" value="FERRIC ENTEROBACTIN TRANSPORT PROTEIN FEPE"/>
    <property type="match status" value="1"/>
</dbReference>
<evidence type="ECO:0000313" key="1">
    <source>
        <dbReference type="EMBL" id="XCH22540.1"/>
    </source>
</evidence>
<dbReference type="PANTHER" id="PTHR32309">
    <property type="entry name" value="TYROSINE-PROTEIN KINASE"/>
    <property type="match status" value="1"/>
</dbReference>
<proteinExistence type="predicted"/>
<evidence type="ECO:0008006" key="2">
    <source>
        <dbReference type="Google" id="ProtNLM"/>
    </source>
</evidence>
<dbReference type="AlphaFoldDB" id="A0AAU8FG10"/>
<organism evidence="1">
    <name type="scientific">Dyadobacter sp. 676</name>
    <dbReference type="NCBI Taxonomy" id="3088362"/>
    <lineage>
        <taxon>Bacteria</taxon>
        <taxon>Pseudomonadati</taxon>
        <taxon>Bacteroidota</taxon>
        <taxon>Cytophagia</taxon>
        <taxon>Cytophagales</taxon>
        <taxon>Spirosomataceae</taxon>
        <taxon>Dyadobacter</taxon>
    </lineage>
</organism>
<dbReference type="RefSeq" id="WP_353717869.1">
    <property type="nucleotide sequence ID" value="NZ_CP159289.1"/>
</dbReference>
<dbReference type="GO" id="GO:0004713">
    <property type="term" value="F:protein tyrosine kinase activity"/>
    <property type="evidence" value="ECO:0007669"/>
    <property type="project" value="TreeGrafter"/>
</dbReference>
<name>A0AAU8FG10_9BACT</name>
<gene>
    <name evidence="1" type="ORF">ABV298_19615</name>
</gene>
<sequence>MATATTHQIPEDELSPKEVVEKILVVKNALIRNWKMLLLLPAVGFGIGYAMDTYHKKPPTYEATVVFNLGAAGQSSGFGDVAGLLGLGAQPDANIFTGENFFYFVKSRPVLERNLMKEVEVNGQKQLLANFYIDSSGIKTSDWEDRPDLQKFHFTTNDVKKMDLNSRMILNSIVKRAAEATEIAALDRKSSFTSLSTKMENEHLAGLWVTTLLETVEEMYTENQTQKTRKTLRLLQHRADSLATVLGIAEHKLARQLDYSAQIMMPEAKVSANSMERKSSFLQQLYYEAMANAEKMRISLVKEAPLFTEIEGIKVPLDVIHENKTNSKIGALAGLMIALILTYFRTVFSSSSTTTTTVRKEVVTA</sequence>
<reference evidence="1" key="1">
    <citation type="submission" date="2024-06" db="EMBL/GenBank/DDBJ databases">
        <title>Sequencing and assembly of the genome of Dyadobacter sp. strain 676, a symbiont of Cyamopsis tetragonoloba.</title>
        <authorList>
            <person name="Guro P."/>
            <person name="Sazanova A."/>
            <person name="Kuznetsova I."/>
            <person name="Belimov A."/>
            <person name="Safronova V."/>
        </authorList>
    </citation>
    <scope>NUCLEOTIDE SEQUENCE</scope>
    <source>
        <strain evidence="1">676</strain>
    </source>
</reference>
<dbReference type="InterPro" id="IPR050445">
    <property type="entry name" value="Bact_polysacc_biosynth/exp"/>
</dbReference>
<dbReference type="GO" id="GO:0005886">
    <property type="term" value="C:plasma membrane"/>
    <property type="evidence" value="ECO:0007669"/>
    <property type="project" value="TreeGrafter"/>
</dbReference>
<accession>A0AAU8FG10</accession>
<protein>
    <recommendedName>
        <fullName evidence="2">Lipopolysaccharide biosynthesis protein</fullName>
    </recommendedName>
</protein>
<dbReference type="EMBL" id="CP159289">
    <property type="protein sequence ID" value="XCH22540.1"/>
    <property type="molecule type" value="Genomic_DNA"/>
</dbReference>